<dbReference type="EMBL" id="LDOU01000015">
    <property type="protein sequence ID" value="KLV07866.1"/>
    <property type="molecule type" value="Genomic_DNA"/>
</dbReference>
<dbReference type="PATRIC" id="fig|320778.3.peg.2926"/>
<feature type="domain" description="SPOR" evidence="2">
    <location>
        <begin position="40"/>
        <end position="120"/>
    </location>
</feature>
<dbReference type="AlphaFoldDB" id="A0A0J1H864"/>
<dbReference type="STRING" id="320778.ABT57_13425"/>
<proteinExistence type="predicted"/>
<evidence type="ECO:0000256" key="1">
    <source>
        <dbReference type="SAM" id="SignalP"/>
    </source>
</evidence>
<organism evidence="3 4">
    <name type="scientific">Photobacterium ganghwense</name>
    <dbReference type="NCBI Taxonomy" id="320778"/>
    <lineage>
        <taxon>Bacteria</taxon>
        <taxon>Pseudomonadati</taxon>
        <taxon>Pseudomonadota</taxon>
        <taxon>Gammaproteobacteria</taxon>
        <taxon>Vibrionales</taxon>
        <taxon>Vibrionaceae</taxon>
        <taxon>Photobacterium</taxon>
    </lineage>
</organism>
<dbReference type="InterPro" id="IPR007730">
    <property type="entry name" value="SPOR-like_dom"/>
</dbReference>
<sequence length="136" mass="15833">MRKFFALLAVLVLSGCSTFETTHTQSQCIGAMTTQEAYGHLNPNRFTIQVLALTEERQGDVKKYIRHIPGQQPVWVNWKHSQGYRWYAVIYGDFTTKEEAKEMIARLPAEVRQHGPFIRSFADVQRDKQTDVFRLR</sequence>
<evidence type="ECO:0000313" key="3">
    <source>
        <dbReference type="EMBL" id="KLV07866.1"/>
    </source>
</evidence>
<dbReference type="InterPro" id="IPR036680">
    <property type="entry name" value="SPOR-like_sf"/>
</dbReference>
<accession>A0A0J1H864</accession>
<feature type="signal peptide" evidence="1">
    <location>
        <begin position="1"/>
        <end position="19"/>
    </location>
</feature>
<reference evidence="3 4" key="1">
    <citation type="submission" date="2015-05" db="EMBL/GenBank/DDBJ databases">
        <title>Photobacterium galathea sp. nov.</title>
        <authorList>
            <person name="Machado H."/>
            <person name="Gram L."/>
        </authorList>
    </citation>
    <scope>NUCLEOTIDE SEQUENCE [LARGE SCALE GENOMIC DNA]</scope>
    <source>
        <strain evidence="3 4">DSM 22954</strain>
    </source>
</reference>
<keyword evidence="3" id="KW-0131">Cell cycle</keyword>
<dbReference type="GO" id="GO:0051301">
    <property type="term" value="P:cell division"/>
    <property type="evidence" value="ECO:0007669"/>
    <property type="project" value="UniProtKB-KW"/>
</dbReference>
<dbReference type="SUPFAM" id="SSF110997">
    <property type="entry name" value="Sporulation related repeat"/>
    <property type="match status" value="1"/>
</dbReference>
<keyword evidence="3" id="KW-0132">Cell division</keyword>
<keyword evidence="4" id="KW-1185">Reference proteome</keyword>
<evidence type="ECO:0000313" key="4">
    <source>
        <dbReference type="Proteomes" id="UP000035909"/>
    </source>
</evidence>
<dbReference type="RefSeq" id="WP_047885760.1">
    <property type="nucleotide sequence ID" value="NZ_CP071326.1"/>
</dbReference>
<gene>
    <name evidence="3" type="ORF">ABT57_13425</name>
</gene>
<dbReference type="Proteomes" id="UP000035909">
    <property type="component" value="Unassembled WGS sequence"/>
</dbReference>
<protein>
    <submittedName>
        <fullName evidence="3">Cell division protein DamX</fullName>
    </submittedName>
</protein>
<dbReference type="GO" id="GO:0042834">
    <property type="term" value="F:peptidoglycan binding"/>
    <property type="evidence" value="ECO:0007669"/>
    <property type="project" value="InterPro"/>
</dbReference>
<evidence type="ECO:0000259" key="2">
    <source>
        <dbReference type="PROSITE" id="PS51724"/>
    </source>
</evidence>
<feature type="chain" id="PRO_5005252431" evidence="1">
    <location>
        <begin position="20"/>
        <end position="136"/>
    </location>
</feature>
<keyword evidence="1" id="KW-0732">Signal</keyword>
<dbReference type="Pfam" id="PF05036">
    <property type="entry name" value="SPOR"/>
    <property type="match status" value="1"/>
</dbReference>
<dbReference type="Gene3D" id="3.30.70.1070">
    <property type="entry name" value="Sporulation related repeat"/>
    <property type="match status" value="1"/>
</dbReference>
<comment type="caution">
    <text evidence="3">The sequence shown here is derived from an EMBL/GenBank/DDBJ whole genome shotgun (WGS) entry which is preliminary data.</text>
</comment>
<dbReference type="PROSITE" id="PS51257">
    <property type="entry name" value="PROKAR_LIPOPROTEIN"/>
    <property type="match status" value="1"/>
</dbReference>
<name>A0A0J1H864_9GAMM</name>
<dbReference type="OrthoDB" id="6189127at2"/>
<dbReference type="PROSITE" id="PS51724">
    <property type="entry name" value="SPOR"/>
    <property type="match status" value="1"/>
</dbReference>